<dbReference type="PROSITE" id="PS51782">
    <property type="entry name" value="LYSM"/>
    <property type="match status" value="4"/>
</dbReference>
<evidence type="ECO:0000256" key="1">
    <source>
        <dbReference type="SAM" id="SignalP"/>
    </source>
</evidence>
<keyword evidence="4" id="KW-1185">Reference proteome</keyword>
<feature type="domain" description="LysM" evidence="2">
    <location>
        <begin position="130"/>
        <end position="174"/>
    </location>
</feature>
<feature type="domain" description="LysM" evidence="2">
    <location>
        <begin position="78"/>
        <end position="122"/>
    </location>
</feature>
<protein>
    <submittedName>
        <fullName evidence="3">D-gamma-glutamyl-meso-diaminopimelic acid endopeptidase CwlS</fullName>
        <ecNumber evidence="3">3.4.19.11</ecNumber>
    </submittedName>
</protein>
<accession>A0A8A0RIX7</accession>
<feature type="domain" description="LysM" evidence="2">
    <location>
        <begin position="28"/>
        <end position="72"/>
    </location>
</feature>
<evidence type="ECO:0000259" key="2">
    <source>
        <dbReference type="PROSITE" id="PS51782"/>
    </source>
</evidence>
<dbReference type="Proteomes" id="UP000662904">
    <property type="component" value="Chromosome"/>
</dbReference>
<feature type="domain" description="LysM" evidence="2">
    <location>
        <begin position="202"/>
        <end position="246"/>
    </location>
</feature>
<dbReference type="RefSeq" id="WP_206708403.1">
    <property type="nucleotide sequence ID" value="NZ_CP059066.1"/>
</dbReference>
<keyword evidence="3" id="KW-0378">Hydrolase</keyword>
<feature type="chain" id="PRO_5038350857" evidence="1">
    <location>
        <begin position="23"/>
        <end position="392"/>
    </location>
</feature>
<dbReference type="Gene3D" id="3.10.350.10">
    <property type="entry name" value="LysM domain"/>
    <property type="match status" value="4"/>
</dbReference>
<dbReference type="AlphaFoldDB" id="A0A8A0RIX7"/>
<dbReference type="CDD" id="cd00118">
    <property type="entry name" value="LysM"/>
    <property type="match status" value="4"/>
</dbReference>
<dbReference type="Pfam" id="PF01476">
    <property type="entry name" value="LysM"/>
    <property type="match status" value="4"/>
</dbReference>
<dbReference type="GO" id="GO:0016787">
    <property type="term" value="F:hydrolase activity"/>
    <property type="evidence" value="ECO:0007669"/>
    <property type="project" value="UniProtKB-KW"/>
</dbReference>
<gene>
    <name evidence="3" type="primary">cwlS</name>
    <name evidence="3" type="ORF">H0A61_00493</name>
</gene>
<dbReference type="InterPro" id="IPR018392">
    <property type="entry name" value="LysM"/>
</dbReference>
<dbReference type="EMBL" id="CP059066">
    <property type="protein sequence ID" value="QSQ08173.1"/>
    <property type="molecule type" value="Genomic_DNA"/>
</dbReference>
<sequence length="392" mass="44056">MAKTKKRIFALFLGVLVLAAHAGTVWADTYTVQPGDTFWLLSRRYGIPMENIIKANNASPSTVLYVGQVIKLPRKDDIIHTVQKGETFWILSQRYGIPLDDILKANGAGYSTTLYAGQNVIIPGAGRTRIVHTVKKGDTLYLISRQYGISLEELIKVNNVNQSTTLYPGQVLLIPIKDRKSDSYSENNVKGDNDSKPSVTYIHHTVKPGEDFWNLSIKYGIPMYELLKVNNMSETDILYDGQVLKIPIHHIPVKSTPGPQYGELLDWWSEAQYVWPIGRNAVLIDFYTGKTWNVRRTLGANHADVEPLTYQDTITMKSLWGNQWSWQIRPVIVLVDGRKLAASASAMPHGIQYIADNGFNGHFDVHFLNSTRHSDGLVNEEHQRAVKIAGGR</sequence>
<dbReference type="PANTHER" id="PTHR33734:SF22">
    <property type="entry name" value="MEMBRANE-BOUND LYTIC MUREIN TRANSGLYCOSYLASE D"/>
    <property type="match status" value="1"/>
</dbReference>
<reference evidence="3" key="1">
    <citation type="submission" date="2020-07" db="EMBL/GenBank/DDBJ databases">
        <title>Koleobacter methoxysyntrophicus gen. nov., sp. nov., a novel anaerobic bacterium isolated from deep subsurface oil field and proposal of Koleobacterales ord. nov. in the phylum Firmicutes.</title>
        <authorList>
            <person name="Sakamoto S."/>
            <person name="Tamaki H."/>
        </authorList>
    </citation>
    <scope>NUCLEOTIDE SEQUENCE</scope>
    <source>
        <strain evidence="3">NRmbB1</strain>
    </source>
</reference>
<feature type="signal peptide" evidence="1">
    <location>
        <begin position="1"/>
        <end position="22"/>
    </location>
</feature>
<dbReference type="InterPro" id="IPR036779">
    <property type="entry name" value="LysM_dom_sf"/>
</dbReference>
<name>A0A8A0RIX7_9FIRM</name>
<keyword evidence="1" id="KW-0732">Signal</keyword>
<dbReference type="PANTHER" id="PTHR33734">
    <property type="entry name" value="LYSM DOMAIN-CONTAINING GPI-ANCHORED PROTEIN 2"/>
    <property type="match status" value="1"/>
</dbReference>
<dbReference type="SUPFAM" id="SSF54106">
    <property type="entry name" value="LysM domain"/>
    <property type="match status" value="4"/>
</dbReference>
<organism evidence="3 4">
    <name type="scientific">Koleobacter methoxysyntrophicus</name>
    <dbReference type="NCBI Taxonomy" id="2751313"/>
    <lineage>
        <taxon>Bacteria</taxon>
        <taxon>Bacillati</taxon>
        <taxon>Bacillota</taxon>
        <taxon>Clostridia</taxon>
        <taxon>Koleobacterales</taxon>
        <taxon>Koleobacteraceae</taxon>
        <taxon>Koleobacter</taxon>
    </lineage>
</organism>
<proteinExistence type="predicted"/>
<evidence type="ECO:0000313" key="3">
    <source>
        <dbReference type="EMBL" id="QSQ08173.1"/>
    </source>
</evidence>
<dbReference type="GO" id="GO:0008932">
    <property type="term" value="F:lytic endotransglycosylase activity"/>
    <property type="evidence" value="ECO:0007669"/>
    <property type="project" value="TreeGrafter"/>
</dbReference>
<evidence type="ECO:0000313" key="4">
    <source>
        <dbReference type="Proteomes" id="UP000662904"/>
    </source>
</evidence>
<dbReference type="SMART" id="SM00257">
    <property type="entry name" value="LysM"/>
    <property type="match status" value="4"/>
</dbReference>
<dbReference type="EC" id="3.4.19.11" evidence="3"/>
<dbReference type="KEGG" id="kme:H0A61_00493"/>